<dbReference type="PROSITE" id="PS00028">
    <property type="entry name" value="ZINC_FINGER_C2H2_1"/>
    <property type="match status" value="2"/>
</dbReference>
<keyword evidence="4 9" id="KW-0863">Zinc-finger</keyword>
<accession>A0A6P5EV19</accession>
<evidence type="ECO:0000256" key="10">
    <source>
        <dbReference type="SAM" id="MobiDB-lite"/>
    </source>
</evidence>
<reference evidence="12" key="1">
    <citation type="journal article" date="2015" name="Nat. Genet.">
        <title>The pineapple genome and the evolution of CAM photosynthesis.</title>
        <authorList>
            <person name="Ming R."/>
            <person name="VanBuren R."/>
            <person name="Wai C.M."/>
            <person name="Tang H."/>
            <person name="Schatz M.C."/>
            <person name="Bowers J.E."/>
            <person name="Lyons E."/>
            <person name="Wang M.L."/>
            <person name="Chen J."/>
            <person name="Biggers E."/>
            <person name="Zhang J."/>
            <person name="Huang L."/>
            <person name="Zhang L."/>
            <person name="Miao W."/>
            <person name="Zhang J."/>
            <person name="Ye Z."/>
            <person name="Miao C."/>
            <person name="Lin Z."/>
            <person name="Wang H."/>
            <person name="Zhou H."/>
            <person name="Yim W.C."/>
            <person name="Priest H.D."/>
            <person name="Zheng C."/>
            <person name="Woodhouse M."/>
            <person name="Edger P.P."/>
            <person name="Guyot R."/>
            <person name="Guo H.B."/>
            <person name="Guo H."/>
            <person name="Zheng G."/>
            <person name="Singh R."/>
            <person name="Sharma A."/>
            <person name="Min X."/>
            <person name="Zheng Y."/>
            <person name="Lee H."/>
            <person name="Gurtowski J."/>
            <person name="Sedlazeck F.J."/>
            <person name="Harkess A."/>
            <person name="McKain M.R."/>
            <person name="Liao Z."/>
            <person name="Fang J."/>
            <person name="Liu J."/>
            <person name="Zhang X."/>
            <person name="Zhang Q."/>
            <person name="Hu W."/>
            <person name="Qin Y."/>
            <person name="Wang K."/>
            <person name="Chen L.Y."/>
            <person name="Shirley N."/>
            <person name="Lin Y.R."/>
            <person name="Liu L.Y."/>
            <person name="Hernandez A.G."/>
            <person name="Wright C.L."/>
            <person name="Bulone V."/>
            <person name="Tuskan G.A."/>
            <person name="Heath K."/>
            <person name="Zee F."/>
            <person name="Moore P.H."/>
            <person name="Sunkar R."/>
            <person name="Leebens-Mack J.H."/>
            <person name="Mockler T."/>
            <person name="Bennetzen J.L."/>
            <person name="Freeling M."/>
            <person name="Sankoff D."/>
            <person name="Paterson A.H."/>
            <person name="Zhu X."/>
            <person name="Yang X."/>
            <person name="Smith J.A."/>
            <person name="Cushman J.C."/>
            <person name="Paull R.E."/>
            <person name="Yu Q."/>
        </authorList>
    </citation>
    <scope>NUCLEOTIDE SEQUENCE [LARGE SCALE GENOMIC DNA]</scope>
    <source>
        <strain evidence="12">cv. F153</strain>
    </source>
</reference>
<feature type="region of interest" description="Disordered" evidence="10">
    <location>
        <begin position="1"/>
        <end position="58"/>
    </location>
</feature>
<evidence type="ECO:0000259" key="11">
    <source>
        <dbReference type="PROSITE" id="PS50157"/>
    </source>
</evidence>
<dbReference type="Gene3D" id="3.30.160.60">
    <property type="entry name" value="Classic Zinc Finger"/>
    <property type="match status" value="1"/>
</dbReference>
<dbReference type="RefSeq" id="XP_020085128.1">
    <property type="nucleotide sequence ID" value="XM_020229539.1"/>
</dbReference>
<feature type="compositionally biased region" description="Gly residues" evidence="10">
    <location>
        <begin position="15"/>
        <end position="24"/>
    </location>
</feature>
<feature type="domain" description="C2H2-type" evidence="11">
    <location>
        <begin position="97"/>
        <end position="124"/>
    </location>
</feature>
<dbReference type="SMART" id="SM00355">
    <property type="entry name" value="ZnF_C2H2"/>
    <property type="match status" value="2"/>
</dbReference>
<gene>
    <name evidence="13" type="primary">LOC109707981</name>
</gene>
<evidence type="ECO:0000256" key="6">
    <source>
        <dbReference type="ARBA" id="ARBA00023015"/>
    </source>
</evidence>
<reference evidence="13" key="2">
    <citation type="submission" date="2025-08" db="UniProtKB">
        <authorList>
            <consortium name="RefSeq"/>
        </authorList>
    </citation>
    <scope>IDENTIFICATION</scope>
    <source>
        <tissue evidence="13">Leaf</tissue>
    </source>
</reference>
<keyword evidence="6" id="KW-0805">Transcription regulation</keyword>
<name>A0A6P5EV19_ANACO</name>
<evidence type="ECO:0000313" key="12">
    <source>
        <dbReference type="Proteomes" id="UP000515123"/>
    </source>
</evidence>
<evidence type="ECO:0000256" key="2">
    <source>
        <dbReference type="ARBA" id="ARBA00022723"/>
    </source>
</evidence>
<proteinExistence type="predicted"/>
<dbReference type="GeneID" id="109707981"/>
<dbReference type="GO" id="GO:0008270">
    <property type="term" value="F:zinc ion binding"/>
    <property type="evidence" value="ECO:0007669"/>
    <property type="project" value="UniProtKB-KW"/>
</dbReference>
<dbReference type="OrthoDB" id="6077919at2759"/>
<dbReference type="Proteomes" id="UP000515123">
    <property type="component" value="Linkage group 3"/>
</dbReference>
<evidence type="ECO:0000256" key="9">
    <source>
        <dbReference type="PROSITE-ProRule" id="PRU00042"/>
    </source>
</evidence>
<dbReference type="GO" id="GO:0005634">
    <property type="term" value="C:nucleus"/>
    <property type="evidence" value="ECO:0007669"/>
    <property type="project" value="UniProtKB-SubCell"/>
</dbReference>
<keyword evidence="7" id="KW-0804">Transcription</keyword>
<evidence type="ECO:0000256" key="8">
    <source>
        <dbReference type="ARBA" id="ARBA00023242"/>
    </source>
</evidence>
<keyword evidence="2" id="KW-0479">Metal-binding</keyword>
<dbReference type="InterPro" id="IPR013087">
    <property type="entry name" value="Znf_C2H2_type"/>
</dbReference>
<keyword evidence="5" id="KW-0862">Zinc</keyword>
<feature type="domain" description="C2H2-type" evidence="11">
    <location>
        <begin position="168"/>
        <end position="190"/>
    </location>
</feature>
<dbReference type="Gramene" id="Aco021560.1.mrna1">
    <property type="protein sequence ID" value="Aco021560.1.mrna1.cds1"/>
    <property type="gene ID" value="Aco021560.1.path1"/>
</dbReference>
<evidence type="ECO:0000256" key="5">
    <source>
        <dbReference type="ARBA" id="ARBA00022833"/>
    </source>
</evidence>
<dbReference type="Pfam" id="PF13912">
    <property type="entry name" value="zf-C2H2_6"/>
    <property type="match status" value="2"/>
</dbReference>
<dbReference type="AlphaFoldDB" id="A0A6P5EV19"/>
<evidence type="ECO:0000256" key="3">
    <source>
        <dbReference type="ARBA" id="ARBA00022737"/>
    </source>
</evidence>
<protein>
    <submittedName>
        <fullName evidence="13">Zinc finger protein ZAT11-like</fullName>
    </submittedName>
</protein>
<comment type="subcellular location">
    <subcellularLocation>
        <location evidence="1">Nucleus</location>
    </subcellularLocation>
</comment>
<keyword evidence="12" id="KW-1185">Reference proteome</keyword>
<evidence type="ECO:0000256" key="7">
    <source>
        <dbReference type="ARBA" id="ARBA00023163"/>
    </source>
</evidence>
<dbReference type="PANTHER" id="PTHR26374:SF466">
    <property type="entry name" value="OS09G0122000 PROTEIN"/>
    <property type="match status" value="1"/>
</dbReference>
<evidence type="ECO:0000256" key="1">
    <source>
        <dbReference type="ARBA" id="ARBA00004123"/>
    </source>
</evidence>
<organism evidence="12 13">
    <name type="scientific">Ananas comosus</name>
    <name type="common">Pineapple</name>
    <name type="synonym">Ananas ananas</name>
    <dbReference type="NCBI Taxonomy" id="4615"/>
    <lineage>
        <taxon>Eukaryota</taxon>
        <taxon>Viridiplantae</taxon>
        <taxon>Streptophyta</taxon>
        <taxon>Embryophyta</taxon>
        <taxon>Tracheophyta</taxon>
        <taxon>Spermatophyta</taxon>
        <taxon>Magnoliopsida</taxon>
        <taxon>Liliopsida</taxon>
        <taxon>Poales</taxon>
        <taxon>Bromeliaceae</taxon>
        <taxon>Bromelioideae</taxon>
        <taxon>Ananas</taxon>
    </lineage>
</organism>
<evidence type="ECO:0000256" key="4">
    <source>
        <dbReference type="ARBA" id="ARBA00022771"/>
    </source>
</evidence>
<dbReference type="PROSITE" id="PS50157">
    <property type="entry name" value="ZINC_FINGER_C2H2_2"/>
    <property type="match status" value="2"/>
</dbReference>
<keyword evidence="8" id="KW-0539">Nucleus</keyword>
<feature type="compositionally biased region" description="Low complexity" evidence="10">
    <location>
        <begin position="46"/>
        <end position="56"/>
    </location>
</feature>
<dbReference type="PANTHER" id="PTHR26374">
    <property type="entry name" value="ZINC FINGER PROTEIN ZAT5"/>
    <property type="match status" value="1"/>
</dbReference>
<evidence type="ECO:0000313" key="13">
    <source>
        <dbReference type="RefSeq" id="XP_020085128.1"/>
    </source>
</evidence>
<sequence>MEIKEETMGSNYSGNGVGGGGGGAIAAFAKGKRTKRQRPGPAVGDSSSGSSAASASVITEEDEDMANCLILLARGRCAAPAATDQHPPPGTAVTGVYECKTCSKCFPSFQALGGHRASHKKPKHAAALANANVYEEINRKPPAPPMHDEEPVQVVRPTVGAVKSARVHECSICGSEFNSGQALGGHMRRHRPLIAVAVPEEPKSERTSVVLELDLNLPAPADDDDDHHHDQSLDLVHRGFAFGTAAAAAKRPLIFSSSGSALVDCHY</sequence>
<dbReference type="SUPFAM" id="SSF57667">
    <property type="entry name" value="beta-beta-alpha zinc fingers"/>
    <property type="match status" value="1"/>
</dbReference>
<keyword evidence="3" id="KW-0677">Repeat</keyword>
<dbReference type="InterPro" id="IPR036236">
    <property type="entry name" value="Znf_C2H2_sf"/>
</dbReference>